<accession>A0A9W7G9Y6</accession>
<dbReference type="InterPro" id="IPR007244">
    <property type="entry name" value="Naa35_N"/>
</dbReference>
<comment type="caution">
    <text evidence="2">The sequence shown here is derived from an EMBL/GenBank/DDBJ whole genome shotgun (WGS) entry which is preliminary data.</text>
</comment>
<dbReference type="EMBL" id="BRYA01000088">
    <property type="protein sequence ID" value="GMI38549.1"/>
    <property type="molecule type" value="Genomic_DNA"/>
</dbReference>
<sequence>MSSFYKINLPLPKDLSAKSPILISPDCSLRSAMTALEVGCRRMDSEVEGTWSVVSTATKIPFYDGSKTVTECFESILSAPVLDAPSLCDTVVGRPPISDLLPWALKVNVRVVSYLNGMHTFNESVGTIVMPSECPEASADEAIADKVITLFLRAAISVVTKCRDVVWYGDVYEEEDMGMHYQREKVDSWKTEDEQLQIYRSKLGEVKEEELAETVALLDIYLYYHNYLHNLTARISNPSPCPSPLVSSVISGLIKSIDSSCCVLPPPPPRVDPTTTYVDHTTTTYSDPPYFQESLLRFVAKGQPTHACRFMSVSESLLWWAKHSKEVEGIEELWQVDAGIPGLMTRLRRHLMKDWGVTMRALCSFVQNCGRAVFEFLKVACWNPERRFQQVTTNKACMALWDKVCGDALLVDRHLSDKMSIQCGYVYSWALYYAAQYQLEAVGDGGGGVGYFSNVGWWYKEYLYSLRASVLQRFRQSKDMMRELREREWVESRRQEILKGEEGKPKKKRKSKAKLTRELEAVAYPRGPREEEDEAHWQVEFSLTLLKQNLCMGLYGLFEGLKLMGIVRRPNHEFTTDEVVFNNAVRGLEGCEHPPKKTYEEYFKEGREGGEGDKEEKAKKWIKEAKERFDVCNKVVSSVMVLVTGPSYSGSLGAVQASSVKSLAKVAIGNSIACVRALQGGGGRKVRCNTLEGFDVCTIVG</sequence>
<gene>
    <name evidence="2" type="ORF">TrCOL_g1715</name>
</gene>
<dbReference type="Pfam" id="PF25789">
    <property type="entry name" value="TPR_NAA35"/>
    <property type="match status" value="1"/>
</dbReference>
<reference evidence="3" key="1">
    <citation type="journal article" date="2023" name="Commun. Biol.">
        <title>Genome analysis of Parmales, the sister group of diatoms, reveals the evolutionary specialization of diatoms from phago-mixotrophs to photoautotrophs.</title>
        <authorList>
            <person name="Ban H."/>
            <person name="Sato S."/>
            <person name="Yoshikawa S."/>
            <person name="Yamada K."/>
            <person name="Nakamura Y."/>
            <person name="Ichinomiya M."/>
            <person name="Sato N."/>
            <person name="Blanc-Mathieu R."/>
            <person name="Endo H."/>
            <person name="Kuwata A."/>
            <person name="Ogata H."/>
        </authorList>
    </citation>
    <scope>NUCLEOTIDE SEQUENCE [LARGE SCALE GENOMIC DNA]</scope>
</reference>
<organism evidence="2 3">
    <name type="scientific">Triparma columacea</name>
    <dbReference type="NCBI Taxonomy" id="722753"/>
    <lineage>
        <taxon>Eukaryota</taxon>
        <taxon>Sar</taxon>
        <taxon>Stramenopiles</taxon>
        <taxon>Ochrophyta</taxon>
        <taxon>Bolidophyceae</taxon>
        <taxon>Parmales</taxon>
        <taxon>Triparmaceae</taxon>
        <taxon>Triparma</taxon>
    </lineage>
</organism>
<dbReference type="GO" id="GO:0031417">
    <property type="term" value="C:NatC complex"/>
    <property type="evidence" value="ECO:0007669"/>
    <property type="project" value="InterPro"/>
</dbReference>
<dbReference type="PANTHER" id="PTHR21373:SF0">
    <property type="entry name" value="N-ALPHA-ACETYLTRANSFERASE 35, NATC AUXILIARY SUBUNIT"/>
    <property type="match status" value="1"/>
</dbReference>
<feature type="domain" description="NAA35-like TPR repeats" evidence="1">
    <location>
        <begin position="458"/>
        <end position="681"/>
    </location>
</feature>
<evidence type="ECO:0000313" key="3">
    <source>
        <dbReference type="Proteomes" id="UP001165065"/>
    </source>
</evidence>
<dbReference type="PANTHER" id="PTHR21373">
    <property type="entry name" value="GLUCOSE REPRESSIBLE PROTEIN MAK10"/>
    <property type="match status" value="1"/>
</dbReference>
<proteinExistence type="predicted"/>
<dbReference type="Proteomes" id="UP001165065">
    <property type="component" value="Unassembled WGS sequence"/>
</dbReference>
<keyword evidence="3" id="KW-1185">Reference proteome</keyword>
<protein>
    <recommendedName>
        <fullName evidence="1">NAA35-like TPR repeats domain-containing protein</fullName>
    </recommendedName>
</protein>
<name>A0A9W7G9Y6_9STRA</name>
<evidence type="ECO:0000259" key="1">
    <source>
        <dbReference type="Pfam" id="PF25789"/>
    </source>
</evidence>
<dbReference type="InterPro" id="IPR057982">
    <property type="entry name" value="TPR_NAA35"/>
</dbReference>
<dbReference type="OrthoDB" id="269405at2759"/>
<dbReference type="AlphaFoldDB" id="A0A9W7G9Y6"/>
<evidence type="ECO:0000313" key="2">
    <source>
        <dbReference type="EMBL" id="GMI38549.1"/>
    </source>
</evidence>